<reference evidence="1 2" key="1">
    <citation type="submission" date="2019-07" db="EMBL/GenBank/DDBJ databases">
        <title>Draft genome sequences of 15 bacterial species constituting the stable defined intestinal microbiota of the GM15 gnotobiotic mouse model.</title>
        <authorList>
            <person name="Elie C."/>
            <person name="Mathieu A."/>
            <person name="Saliou A."/>
            <person name="Darnaud M."/>
            <person name="Leulier F."/>
            <person name="Tamellini A."/>
        </authorList>
    </citation>
    <scope>NUCLEOTIDE SEQUENCE [LARGE SCALE GENOMIC DNA]</scope>
    <source>
        <strain evidence="2">ASF 502</strain>
    </source>
</reference>
<evidence type="ECO:0000313" key="1">
    <source>
        <dbReference type="EMBL" id="NDO69064.1"/>
    </source>
</evidence>
<protein>
    <submittedName>
        <fullName evidence="1">Uncharacterized protein</fullName>
    </submittedName>
</protein>
<comment type="caution">
    <text evidence="1">The sequence shown here is derived from an EMBL/GenBank/DDBJ whole genome shotgun (WGS) entry which is preliminary data.</text>
</comment>
<evidence type="ECO:0000313" key="2">
    <source>
        <dbReference type="Proteomes" id="UP000474104"/>
    </source>
</evidence>
<dbReference type="OrthoDB" id="2050737at2"/>
<proteinExistence type="predicted"/>
<dbReference type="EMBL" id="VIRB01000062">
    <property type="protein sequence ID" value="NDO69064.1"/>
    <property type="molecule type" value="Genomic_DNA"/>
</dbReference>
<name>A0A9X5C6P1_9FIRM</name>
<organism evidence="1 2">
    <name type="scientific">Schaedlerella arabinosiphila</name>
    <dbReference type="NCBI Taxonomy" id="2044587"/>
    <lineage>
        <taxon>Bacteria</taxon>
        <taxon>Bacillati</taxon>
        <taxon>Bacillota</taxon>
        <taxon>Clostridia</taxon>
        <taxon>Lachnospirales</taxon>
        <taxon>Lachnospiraceae</taxon>
        <taxon>Schaedlerella</taxon>
    </lineage>
</organism>
<dbReference type="Proteomes" id="UP000474104">
    <property type="component" value="Unassembled WGS sequence"/>
</dbReference>
<accession>A0A9X5C6P1</accession>
<dbReference type="AlphaFoldDB" id="A0A9X5C6P1"/>
<sequence length="83" mass="9506">MTIQQKTCSLIMNMPDESAAFIYQLINNMTSVFLTGKEEQKTVREITADTSRRFGTGIGTITDTSNFDKWDDEIADMFEENRL</sequence>
<dbReference type="RefSeq" id="WP_004073170.1">
    <property type="nucleotide sequence ID" value="NZ_VIRB01000062.1"/>
</dbReference>
<gene>
    <name evidence="1" type="ORF">FMM80_10365</name>
</gene>